<evidence type="ECO:0000313" key="8">
    <source>
        <dbReference type="EMBL" id="KAL0288127.1"/>
    </source>
</evidence>
<keyword evidence="3 8" id="KW-0647">Proteasome</keyword>
<dbReference type="CDD" id="cd22297">
    <property type="entry name" value="PSMD4_RAZUL"/>
    <property type="match status" value="1"/>
</dbReference>
<dbReference type="FunFam" id="3.40.50.410:FF:000005">
    <property type="entry name" value="26S proteasome non-ATPase regulatory subunit 4"/>
    <property type="match status" value="1"/>
</dbReference>
<sequence length="419" mass="45245">MVLEATMICIDNSEWMRNGDYSPSRFQAQADAVNLICGAKTQSNPENTVGVLTMAGKGVRVLVTPTSDLGKILACMHVLNKIRKAEMRYWFHVAQLALKHRQNKKQQQRIIVFAGSPVKYDKKVLELIGRKLKKNSVALDIVNFGEEDEEKKEKLEALLAAVNNNDSSHIVHVPPGPSALSDVLISTPIFTGDGEGGSGFAAAAAAAAAGGVSGFEFGVDPNLDPELALALRVSMEEERARQEAAAKKAAEEAAKQEKGEQQSTSQDTTMTENVDPGTSEPDKKTHDLMVGVPHSLNSLFVSLLHDDENALLQQALAMSMDDSSSTVAVRDTDMSDASADDHDLQLALQLSVQEGAVDQSNQTDMNKLLADQSFVSSILTSLPGVDPNDPHVKDLLASMQSQSEPNKEDDKAPKEEEKK</sequence>
<proteinExistence type="inferred from homology"/>
<dbReference type="InterPro" id="IPR036465">
    <property type="entry name" value="vWFA_dom_sf"/>
</dbReference>
<accession>A0AAW2J266</accession>
<reference evidence="8" key="2">
    <citation type="journal article" date="2024" name="Plant">
        <title>Genomic evolution and insights into agronomic trait innovations of Sesamum species.</title>
        <authorList>
            <person name="Miao H."/>
            <person name="Wang L."/>
            <person name="Qu L."/>
            <person name="Liu H."/>
            <person name="Sun Y."/>
            <person name="Le M."/>
            <person name="Wang Q."/>
            <person name="Wei S."/>
            <person name="Zheng Y."/>
            <person name="Lin W."/>
            <person name="Duan Y."/>
            <person name="Cao H."/>
            <person name="Xiong S."/>
            <person name="Wang X."/>
            <person name="Wei L."/>
            <person name="Li C."/>
            <person name="Ma Q."/>
            <person name="Ju M."/>
            <person name="Zhao R."/>
            <person name="Li G."/>
            <person name="Mu C."/>
            <person name="Tian Q."/>
            <person name="Mei H."/>
            <person name="Zhang T."/>
            <person name="Gao T."/>
            <person name="Zhang H."/>
        </authorList>
    </citation>
    <scope>NUCLEOTIDE SEQUENCE</scope>
    <source>
        <strain evidence="8">KEN8</strain>
    </source>
</reference>
<dbReference type="InterPro" id="IPR003903">
    <property type="entry name" value="UIM_dom"/>
</dbReference>
<dbReference type="Pfam" id="PF02809">
    <property type="entry name" value="UIM"/>
    <property type="match status" value="3"/>
</dbReference>
<comment type="similarity">
    <text evidence="1">Belongs to the proteasome subunit S5A family.</text>
</comment>
<feature type="compositionally biased region" description="Polar residues" evidence="6">
    <location>
        <begin position="263"/>
        <end position="272"/>
    </location>
</feature>
<dbReference type="GO" id="GO:0043161">
    <property type="term" value="P:proteasome-mediated ubiquitin-dependent protein catabolic process"/>
    <property type="evidence" value="ECO:0007669"/>
    <property type="project" value="TreeGrafter"/>
</dbReference>
<reference evidence="8" key="1">
    <citation type="submission" date="2020-06" db="EMBL/GenBank/DDBJ databases">
        <authorList>
            <person name="Li T."/>
            <person name="Hu X."/>
            <person name="Zhang T."/>
            <person name="Song X."/>
            <person name="Zhang H."/>
            <person name="Dai N."/>
            <person name="Sheng W."/>
            <person name="Hou X."/>
            <person name="Wei L."/>
        </authorList>
    </citation>
    <scope>NUCLEOTIDE SEQUENCE</scope>
    <source>
        <strain evidence="8">KEN8</strain>
        <tissue evidence="8">Leaf</tissue>
    </source>
</reference>
<dbReference type="SMART" id="SM00327">
    <property type="entry name" value="VWA"/>
    <property type="match status" value="1"/>
</dbReference>
<dbReference type="Gene3D" id="1.10.287.3990">
    <property type="match status" value="1"/>
</dbReference>
<dbReference type="InterPro" id="IPR002035">
    <property type="entry name" value="VWF_A"/>
</dbReference>
<evidence type="ECO:0000256" key="6">
    <source>
        <dbReference type="SAM" id="MobiDB-lite"/>
    </source>
</evidence>
<dbReference type="InterPro" id="IPR049590">
    <property type="entry name" value="PSMD4_RAZUL-like"/>
</dbReference>
<gene>
    <name evidence="8" type="ORF">Scaly_2741900</name>
</gene>
<feature type="domain" description="VWFA" evidence="7">
    <location>
        <begin position="2"/>
        <end position="175"/>
    </location>
</feature>
<dbReference type="SUPFAM" id="SSF53300">
    <property type="entry name" value="vWA-like"/>
    <property type="match status" value="1"/>
</dbReference>
<dbReference type="PROSITE" id="PS50330">
    <property type="entry name" value="UIM"/>
    <property type="match status" value="2"/>
</dbReference>
<protein>
    <recommendedName>
        <fullName evidence="5">26S proteasome non-ATPase regulatory subunit 4 homolog</fullName>
    </recommendedName>
    <alternativeName>
        <fullName evidence="4">26S proteasome regulatory subunit RPN10</fullName>
    </alternativeName>
</protein>
<dbReference type="GO" id="GO:0008540">
    <property type="term" value="C:proteasome regulatory particle, base subcomplex"/>
    <property type="evidence" value="ECO:0007669"/>
    <property type="project" value="TreeGrafter"/>
</dbReference>
<dbReference type="GO" id="GO:0005634">
    <property type="term" value="C:nucleus"/>
    <property type="evidence" value="ECO:0007669"/>
    <property type="project" value="TreeGrafter"/>
</dbReference>
<dbReference type="SMART" id="SM00726">
    <property type="entry name" value="UIM"/>
    <property type="match status" value="3"/>
</dbReference>
<evidence type="ECO:0000256" key="3">
    <source>
        <dbReference type="ARBA" id="ARBA00022942"/>
    </source>
</evidence>
<evidence type="ECO:0000259" key="7">
    <source>
        <dbReference type="SMART" id="SM00327"/>
    </source>
</evidence>
<dbReference type="Gene3D" id="3.40.50.410">
    <property type="entry name" value="von Willebrand factor, type A domain"/>
    <property type="match status" value="1"/>
</dbReference>
<dbReference type="InterPro" id="IPR027040">
    <property type="entry name" value="PSMD4"/>
</dbReference>
<dbReference type="PANTHER" id="PTHR10223:SF0">
    <property type="entry name" value="26S PROTEASOME NON-ATPASE REGULATORY SUBUNIT 4"/>
    <property type="match status" value="1"/>
</dbReference>
<dbReference type="GO" id="GO:0031593">
    <property type="term" value="F:polyubiquitin modification-dependent protein binding"/>
    <property type="evidence" value="ECO:0007669"/>
    <property type="project" value="TreeGrafter"/>
</dbReference>
<dbReference type="GO" id="GO:0005829">
    <property type="term" value="C:cytosol"/>
    <property type="evidence" value="ECO:0007669"/>
    <property type="project" value="TreeGrafter"/>
</dbReference>
<dbReference type="AlphaFoldDB" id="A0AAW2J266"/>
<feature type="compositionally biased region" description="Basic and acidic residues" evidence="6">
    <location>
        <begin position="242"/>
        <end position="260"/>
    </location>
</feature>
<dbReference type="Pfam" id="PF13519">
    <property type="entry name" value="VWA_2"/>
    <property type="match status" value="1"/>
</dbReference>
<evidence type="ECO:0000256" key="1">
    <source>
        <dbReference type="ARBA" id="ARBA00005574"/>
    </source>
</evidence>
<evidence type="ECO:0000256" key="2">
    <source>
        <dbReference type="ARBA" id="ARBA00022737"/>
    </source>
</evidence>
<dbReference type="FunFam" id="1.10.287.3990:FF:000004">
    <property type="entry name" value="26S proteasome regulatory subunit N10"/>
    <property type="match status" value="1"/>
</dbReference>
<dbReference type="EMBL" id="JACGWM010001766">
    <property type="protein sequence ID" value="KAL0288127.1"/>
    <property type="molecule type" value="Genomic_DNA"/>
</dbReference>
<name>A0AAW2J266_9LAMI</name>
<evidence type="ECO:0000256" key="5">
    <source>
        <dbReference type="ARBA" id="ARBA00071116"/>
    </source>
</evidence>
<organism evidence="8">
    <name type="scientific">Sesamum calycinum</name>
    <dbReference type="NCBI Taxonomy" id="2727403"/>
    <lineage>
        <taxon>Eukaryota</taxon>
        <taxon>Viridiplantae</taxon>
        <taxon>Streptophyta</taxon>
        <taxon>Embryophyta</taxon>
        <taxon>Tracheophyta</taxon>
        <taxon>Spermatophyta</taxon>
        <taxon>Magnoliopsida</taxon>
        <taxon>eudicotyledons</taxon>
        <taxon>Gunneridae</taxon>
        <taxon>Pentapetalae</taxon>
        <taxon>asterids</taxon>
        <taxon>lamiids</taxon>
        <taxon>Lamiales</taxon>
        <taxon>Pedaliaceae</taxon>
        <taxon>Sesamum</taxon>
    </lineage>
</organism>
<feature type="compositionally biased region" description="Basic and acidic residues" evidence="6">
    <location>
        <begin position="405"/>
        <end position="419"/>
    </location>
</feature>
<feature type="region of interest" description="Disordered" evidence="6">
    <location>
        <begin position="381"/>
        <end position="419"/>
    </location>
</feature>
<evidence type="ECO:0000256" key="4">
    <source>
        <dbReference type="ARBA" id="ARBA00044341"/>
    </source>
</evidence>
<feature type="region of interest" description="Disordered" evidence="6">
    <location>
        <begin position="242"/>
        <end position="288"/>
    </location>
</feature>
<comment type="caution">
    <text evidence="8">The sequence shown here is derived from an EMBL/GenBank/DDBJ whole genome shotgun (WGS) entry which is preliminary data.</text>
</comment>
<keyword evidence="2" id="KW-0677">Repeat</keyword>
<dbReference type="PANTHER" id="PTHR10223">
    <property type="entry name" value="26S PROTEASOME NON-ATPASE REGULATORY SUBUNIT 4"/>
    <property type="match status" value="1"/>
</dbReference>